<reference evidence="8" key="1">
    <citation type="submission" date="2020-05" db="EMBL/GenBank/DDBJ databases">
        <authorList>
            <person name="Chiriac C."/>
            <person name="Salcher M."/>
            <person name="Ghai R."/>
            <person name="Kavagutti S V."/>
        </authorList>
    </citation>
    <scope>NUCLEOTIDE SEQUENCE</scope>
</reference>
<feature type="domain" description="Guanylate cyclase" evidence="6">
    <location>
        <begin position="369"/>
        <end position="493"/>
    </location>
</feature>
<dbReference type="Gene3D" id="3.30.70.1230">
    <property type="entry name" value="Nucleotide cyclase"/>
    <property type="match status" value="1"/>
</dbReference>
<feature type="transmembrane region" description="Helical" evidence="5">
    <location>
        <begin position="263"/>
        <end position="288"/>
    </location>
</feature>
<dbReference type="InterPro" id="IPR029787">
    <property type="entry name" value="Nucleotide_cyclase"/>
</dbReference>
<gene>
    <name evidence="8" type="ORF">UFOPK3564_02708</name>
</gene>
<organism evidence="8">
    <name type="scientific">freshwater metagenome</name>
    <dbReference type="NCBI Taxonomy" id="449393"/>
    <lineage>
        <taxon>unclassified sequences</taxon>
        <taxon>metagenomes</taxon>
        <taxon>ecological metagenomes</taxon>
    </lineage>
</organism>
<keyword evidence="2" id="KW-1003">Cell membrane</keyword>
<dbReference type="PANTHER" id="PTHR43081:SF17">
    <property type="entry name" value="BLL5647 PROTEIN"/>
    <property type="match status" value="1"/>
</dbReference>
<evidence type="ECO:0000259" key="7">
    <source>
        <dbReference type="PROSITE" id="PS50885"/>
    </source>
</evidence>
<comment type="subcellular location">
    <subcellularLocation>
        <location evidence="1">Cell membrane</location>
        <topology evidence="1">Multi-pass membrane protein</topology>
    </subcellularLocation>
</comment>
<proteinExistence type="predicted"/>
<dbReference type="InterPro" id="IPR001054">
    <property type="entry name" value="A/G_cyclase"/>
</dbReference>
<accession>A0A6J7J1V5</accession>
<keyword evidence="5" id="KW-0812">Transmembrane</keyword>
<feature type="transmembrane region" description="Helical" evidence="5">
    <location>
        <begin position="142"/>
        <end position="163"/>
    </location>
</feature>
<dbReference type="SUPFAM" id="SSF158472">
    <property type="entry name" value="HAMP domain-like"/>
    <property type="match status" value="1"/>
</dbReference>
<evidence type="ECO:0000256" key="3">
    <source>
        <dbReference type="ARBA" id="ARBA00023136"/>
    </source>
</evidence>
<dbReference type="CDD" id="cd07302">
    <property type="entry name" value="CHD"/>
    <property type="match status" value="1"/>
</dbReference>
<keyword evidence="3 5" id="KW-0472">Membrane</keyword>
<evidence type="ECO:0000313" key="8">
    <source>
        <dbReference type="EMBL" id="CAB4937086.1"/>
    </source>
</evidence>
<dbReference type="SMART" id="SM00304">
    <property type="entry name" value="HAMP"/>
    <property type="match status" value="1"/>
</dbReference>
<feature type="transmembrane region" description="Helical" evidence="5">
    <location>
        <begin position="92"/>
        <end position="110"/>
    </location>
</feature>
<dbReference type="Pfam" id="PF00672">
    <property type="entry name" value="HAMP"/>
    <property type="match status" value="1"/>
</dbReference>
<dbReference type="InterPro" id="IPR050697">
    <property type="entry name" value="Adenylyl/Guanylyl_Cyclase_3/4"/>
</dbReference>
<dbReference type="GO" id="GO:0035556">
    <property type="term" value="P:intracellular signal transduction"/>
    <property type="evidence" value="ECO:0007669"/>
    <property type="project" value="InterPro"/>
</dbReference>
<dbReference type="GO" id="GO:0006171">
    <property type="term" value="P:cAMP biosynthetic process"/>
    <property type="evidence" value="ECO:0007669"/>
    <property type="project" value="TreeGrafter"/>
</dbReference>
<dbReference type="InterPro" id="IPR003660">
    <property type="entry name" value="HAMP_dom"/>
</dbReference>
<dbReference type="Pfam" id="PF00211">
    <property type="entry name" value="Guanylate_cyc"/>
    <property type="match status" value="1"/>
</dbReference>
<dbReference type="EMBL" id="CAFBMK010000209">
    <property type="protein sequence ID" value="CAB4937086.1"/>
    <property type="molecule type" value="Genomic_DNA"/>
</dbReference>
<evidence type="ECO:0000256" key="2">
    <source>
        <dbReference type="ARBA" id="ARBA00022475"/>
    </source>
</evidence>
<evidence type="ECO:0000259" key="6">
    <source>
        <dbReference type="PROSITE" id="PS50125"/>
    </source>
</evidence>
<dbReference type="PANTHER" id="PTHR43081">
    <property type="entry name" value="ADENYLATE CYCLASE, TERMINAL-DIFFERENTIATION SPECIFIC-RELATED"/>
    <property type="match status" value="1"/>
</dbReference>
<dbReference type="SMART" id="SM00044">
    <property type="entry name" value="CYCc"/>
    <property type="match status" value="1"/>
</dbReference>
<dbReference type="PROSITE" id="PS50125">
    <property type="entry name" value="GUANYLATE_CYCLASE_2"/>
    <property type="match status" value="1"/>
</dbReference>
<evidence type="ECO:0000256" key="1">
    <source>
        <dbReference type="ARBA" id="ARBA00004651"/>
    </source>
</evidence>
<name>A0A6J7J1V5_9ZZZZ</name>
<feature type="region of interest" description="Disordered" evidence="4">
    <location>
        <begin position="1"/>
        <end position="25"/>
    </location>
</feature>
<feature type="transmembrane region" description="Helical" evidence="5">
    <location>
        <begin position="44"/>
        <end position="72"/>
    </location>
</feature>
<dbReference type="SUPFAM" id="SSF55073">
    <property type="entry name" value="Nucleotide cyclase"/>
    <property type="match status" value="1"/>
</dbReference>
<dbReference type="Gene3D" id="6.10.340.10">
    <property type="match status" value="1"/>
</dbReference>
<sequence length="547" mass="58580">MRGRLPTSADAPPTDDLETPPSRASRGLRGLTAALRRVVTSDGVVVRVMGAVLVVVLLVANFVSAGITMLLVVFVVPGRATDAARDALGSNAWFLLGFMLVVIPWVLWWSERAIGSVTRWIASDREARPEEVRQLLRAPLRVLVMLGAAWTLAAVLFSLFNVWKSDADGPTTALLALRVYLVTQLTGLTMAAFGYLVTERLLRPVAAIALQAGGLDRAVLPGVTRRQLLGWATATGAPVVGLVVIGVLVTIDDEGVTADRMALAMMVLGGVALVFGLAVELLAARAVADPVRTVRRGMESVRQGSLDARIPVYDASDLGRLQDGFNKMATGLEDRARLRDLFGRHVGEDVARAALDQEVRLGGEAREVCALFVDIVGSTSLAAERSPDEVVTALNRFFTVVVETVDEHGGWVNKFQGDAALVVFGAPVAQDDAPDRALRAARVLAERLRDQVPELRAGVGVSGGTAVAGYVGAEQRLEYTVIGDPINEAARLTEVAKETDAMTAAAGRLVERASAAERRRWVLEHRETLRGRAEDTDVMVPRPDDAD</sequence>
<feature type="transmembrane region" description="Helical" evidence="5">
    <location>
        <begin position="228"/>
        <end position="251"/>
    </location>
</feature>
<evidence type="ECO:0000256" key="4">
    <source>
        <dbReference type="SAM" id="MobiDB-lite"/>
    </source>
</evidence>
<dbReference type="PROSITE" id="PS50885">
    <property type="entry name" value="HAMP"/>
    <property type="match status" value="1"/>
</dbReference>
<evidence type="ECO:0000256" key="5">
    <source>
        <dbReference type="SAM" id="Phobius"/>
    </source>
</evidence>
<feature type="domain" description="HAMP" evidence="7">
    <location>
        <begin position="285"/>
        <end position="337"/>
    </location>
</feature>
<keyword evidence="5" id="KW-1133">Transmembrane helix</keyword>
<protein>
    <submittedName>
        <fullName evidence="8">Unannotated protein</fullName>
    </submittedName>
</protein>
<dbReference type="CDD" id="cd06225">
    <property type="entry name" value="HAMP"/>
    <property type="match status" value="1"/>
</dbReference>
<dbReference type="AlphaFoldDB" id="A0A6J7J1V5"/>
<feature type="transmembrane region" description="Helical" evidence="5">
    <location>
        <begin position="175"/>
        <end position="197"/>
    </location>
</feature>
<dbReference type="GO" id="GO:0005886">
    <property type="term" value="C:plasma membrane"/>
    <property type="evidence" value="ECO:0007669"/>
    <property type="project" value="UniProtKB-SubCell"/>
</dbReference>